<dbReference type="Gene3D" id="3.40.1410.10">
    <property type="entry name" value="Chorismate lyase-like"/>
    <property type="match status" value="1"/>
</dbReference>
<dbReference type="GO" id="GO:0003677">
    <property type="term" value="F:DNA binding"/>
    <property type="evidence" value="ECO:0007669"/>
    <property type="project" value="UniProtKB-KW"/>
</dbReference>
<dbReference type="InterPro" id="IPR028978">
    <property type="entry name" value="Chorismate_lyase_/UTRA_dom_sf"/>
</dbReference>
<feature type="domain" description="HTH gntR-type" evidence="5">
    <location>
        <begin position="23"/>
        <end position="91"/>
    </location>
</feature>
<dbReference type="SUPFAM" id="SSF64288">
    <property type="entry name" value="Chorismate lyase-like"/>
    <property type="match status" value="1"/>
</dbReference>
<dbReference type="EMBL" id="FOPU01000031">
    <property type="protein sequence ID" value="SFH74288.1"/>
    <property type="molecule type" value="Genomic_DNA"/>
</dbReference>
<dbReference type="InterPro" id="IPR036388">
    <property type="entry name" value="WH-like_DNA-bd_sf"/>
</dbReference>
<evidence type="ECO:0000256" key="4">
    <source>
        <dbReference type="SAM" id="MobiDB-lite"/>
    </source>
</evidence>
<dbReference type="PANTHER" id="PTHR44846:SF16">
    <property type="entry name" value="TRANSCRIPTIONAL REGULATOR PHNF-RELATED"/>
    <property type="match status" value="1"/>
</dbReference>
<dbReference type="SMART" id="SM00866">
    <property type="entry name" value="UTRA"/>
    <property type="match status" value="1"/>
</dbReference>
<sequence length="249" mass="28210">MMTFPRSVAQALSAEDQERKRRNMTWQSVQEDVLNRIRNGEWPEGELIPTEADLATEFGCARATVNRALQALAQSGVLERRRKVGTRVARHPRVQMVRFLLRREIEAAGKVYGYALLDYQEASPPADIAQAMLLRTDDVLLRIRSRFTADGAIYCCEERWLNNFATPGLTRDALEEISPCEWLLGHVPINRGSMAMAATAAGKGFVSQALELPVDAPVLLLERMDWLDNMPVSLTRRYFPQEHRMIANI</sequence>
<dbReference type="Proteomes" id="UP000183635">
    <property type="component" value="Unassembled WGS sequence"/>
</dbReference>
<accession>A0A1I3CIN6</accession>
<dbReference type="PROSITE" id="PS50949">
    <property type="entry name" value="HTH_GNTR"/>
    <property type="match status" value="1"/>
</dbReference>
<feature type="region of interest" description="Disordered" evidence="4">
    <location>
        <begin position="1"/>
        <end position="23"/>
    </location>
</feature>
<evidence type="ECO:0000313" key="6">
    <source>
        <dbReference type="EMBL" id="SFH74288.1"/>
    </source>
</evidence>
<reference evidence="6 7" key="1">
    <citation type="submission" date="2016-10" db="EMBL/GenBank/DDBJ databases">
        <authorList>
            <person name="de Groot N.N."/>
        </authorList>
    </citation>
    <scope>NUCLEOTIDE SEQUENCE [LARGE SCALE GENOMIC DNA]</scope>
    <source>
        <strain evidence="6 7">DSM 8537</strain>
    </source>
</reference>
<keyword evidence="3" id="KW-0804">Transcription</keyword>
<evidence type="ECO:0000256" key="1">
    <source>
        <dbReference type="ARBA" id="ARBA00023015"/>
    </source>
</evidence>
<dbReference type="STRING" id="34004.SAMN04488021_13122"/>
<dbReference type="PANTHER" id="PTHR44846">
    <property type="entry name" value="MANNOSYL-D-GLYCERATE TRANSPORT/METABOLISM SYSTEM REPRESSOR MNGR-RELATED"/>
    <property type="match status" value="1"/>
</dbReference>
<keyword evidence="2" id="KW-0238">DNA-binding</keyword>
<dbReference type="InterPro" id="IPR050679">
    <property type="entry name" value="Bact_HTH_transcr_reg"/>
</dbReference>
<dbReference type="InterPro" id="IPR000524">
    <property type="entry name" value="Tscrpt_reg_HTH_GntR"/>
</dbReference>
<evidence type="ECO:0000313" key="7">
    <source>
        <dbReference type="Proteomes" id="UP000183635"/>
    </source>
</evidence>
<evidence type="ECO:0000259" key="5">
    <source>
        <dbReference type="PROSITE" id="PS50949"/>
    </source>
</evidence>
<dbReference type="PRINTS" id="PR00035">
    <property type="entry name" value="HTHGNTR"/>
</dbReference>
<gene>
    <name evidence="6" type="ORF">SAMN04488021_13122</name>
</gene>
<dbReference type="CDD" id="cd07377">
    <property type="entry name" value="WHTH_GntR"/>
    <property type="match status" value="1"/>
</dbReference>
<dbReference type="GO" id="GO:0003700">
    <property type="term" value="F:DNA-binding transcription factor activity"/>
    <property type="evidence" value="ECO:0007669"/>
    <property type="project" value="InterPro"/>
</dbReference>
<dbReference type="Pfam" id="PF07702">
    <property type="entry name" value="UTRA"/>
    <property type="match status" value="1"/>
</dbReference>
<name>A0A1I3CIN6_9RHOB</name>
<dbReference type="OrthoDB" id="9808698at2"/>
<dbReference type="InterPro" id="IPR011663">
    <property type="entry name" value="UTRA"/>
</dbReference>
<proteinExistence type="predicted"/>
<dbReference type="Pfam" id="PF00392">
    <property type="entry name" value="GntR"/>
    <property type="match status" value="1"/>
</dbReference>
<dbReference type="InterPro" id="IPR036390">
    <property type="entry name" value="WH_DNA-bd_sf"/>
</dbReference>
<dbReference type="SUPFAM" id="SSF46785">
    <property type="entry name" value="Winged helix' DNA-binding domain"/>
    <property type="match status" value="1"/>
</dbReference>
<dbReference type="SMART" id="SM00345">
    <property type="entry name" value="HTH_GNTR"/>
    <property type="match status" value="1"/>
</dbReference>
<dbReference type="RefSeq" id="WP_074969454.1">
    <property type="nucleotide sequence ID" value="NZ_FOPU01000031.1"/>
</dbReference>
<organism evidence="6 7">
    <name type="scientific">Paracoccus aminovorans</name>
    <dbReference type="NCBI Taxonomy" id="34004"/>
    <lineage>
        <taxon>Bacteria</taxon>
        <taxon>Pseudomonadati</taxon>
        <taxon>Pseudomonadota</taxon>
        <taxon>Alphaproteobacteria</taxon>
        <taxon>Rhodobacterales</taxon>
        <taxon>Paracoccaceae</taxon>
        <taxon>Paracoccus</taxon>
    </lineage>
</organism>
<evidence type="ECO:0000256" key="3">
    <source>
        <dbReference type="ARBA" id="ARBA00023163"/>
    </source>
</evidence>
<dbReference type="Gene3D" id="1.10.10.10">
    <property type="entry name" value="Winged helix-like DNA-binding domain superfamily/Winged helix DNA-binding domain"/>
    <property type="match status" value="1"/>
</dbReference>
<keyword evidence="1" id="KW-0805">Transcription regulation</keyword>
<dbReference type="AlphaFoldDB" id="A0A1I3CIN6"/>
<keyword evidence="7" id="KW-1185">Reference proteome</keyword>
<protein>
    <submittedName>
        <fullName evidence="6">GntR family transcriptional regulator, histidine utilization repressor</fullName>
    </submittedName>
</protein>
<evidence type="ECO:0000256" key="2">
    <source>
        <dbReference type="ARBA" id="ARBA00023125"/>
    </source>
</evidence>